<dbReference type="Pfam" id="PF04389">
    <property type="entry name" value="Peptidase_M28"/>
    <property type="match status" value="1"/>
</dbReference>
<protein>
    <submittedName>
        <fullName evidence="3">M20/M25/M40 family metallo-hydrolase</fullName>
    </submittedName>
</protein>
<dbReference type="RefSeq" id="WP_202957009.1">
    <property type="nucleotide sequence ID" value="NZ_JAPCID010000046.1"/>
</dbReference>
<evidence type="ECO:0000259" key="1">
    <source>
        <dbReference type="Pfam" id="PF02225"/>
    </source>
</evidence>
<dbReference type="SUPFAM" id="SSF53187">
    <property type="entry name" value="Zn-dependent exopeptidases"/>
    <property type="match status" value="1"/>
</dbReference>
<sequence length="419" mass="43411">MGSGSSARLIAVAAAALLVGCGGDGDHERPRPRQAPLPLGGVEQRITTEGLNEHLTALQRIAAEHGGHRSVGTAGERATADYLAGRLRAAGYRVRVQDVAASSFRERTAPRVTVGSRRIEVTTLRFSGSGNVSGRVRAVGLGCSRAAFAGLRRDEVALVRRGTCSFRSKALAAQRAGARAVLISDRTPVRGSLQDTGVRVPVVAVGGRGAGLAGARVRVRVDASSAERRSANVIAEAGSGRVVMAGAHLDSVPEGPGLNDNGSGVAAVLEIAEELGGRALPEGVALRFGFWGAEEIGLVGSTQYVEGLSREQRRAISAYVNLDMVGSPGARPAIYDGDATIAAALRRQLGPDAPSDDLGSRSDHAPFDRAGIPVGGLFTGLDRCYHRECDTIENVDREVLTASARAAGAALAELALDRP</sequence>
<organism evidence="3 4">
    <name type="scientific">Solirubrobacter deserti</name>
    <dbReference type="NCBI Taxonomy" id="2282478"/>
    <lineage>
        <taxon>Bacteria</taxon>
        <taxon>Bacillati</taxon>
        <taxon>Actinomycetota</taxon>
        <taxon>Thermoleophilia</taxon>
        <taxon>Solirubrobacterales</taxon>
        <taxon>Solirubrobacteraceae</taxon>
        <taxon>Solirubrobacter</taxon>
    </lineage>
</organism>
<dbReference type="SUPFAM" id="SSF52025">
    <property type="entry name" value="PA domain"/>
    <property type="match status" value="1"/>
</dbReference>
<dbReference type="Gene3D" id="3.50.30.30">
    <property type="match status" value="1"/>
</dbReference>
<dbReference type="Gene3D" id="3.40.630.10">
    <property type="entry name" value="Zn peptidases"/>
    <property type="match status" value="1"/>
</dbReference>
<accession>A0ABT4RQT6</accession>
<feature type="domain" description="PA" evidence="1">
    <location>
        <begin position="140"/>
        <end position="206"/>
    </location>
</feature>
<dbReference type="PANTHER" id="PTHR12147">
    <property type="entry name" value="METALLOPEPTIDASE M28 FAMILY MEMBER"/>
    <property type="match status" value="1"/>
</dbReference>
<dbReference type="Pfam" id="PF02225">
    <property type="entry name" value="PA"/>
    <property type="match status" value="1"/>
</dbReference>
<dbReference type="PANTHER" id="PTHR12147:SF26">
    <property type="entry name" value="PEPTIDASE M28 DOMAIN-CONTAINING PROTEIN"/>
    <property type="match status" value="1"/>
</dbReference>
<dbReference type="InterPro" id="IPR003137">
    <property type="entry name" value="PA_domain"/>
</dbReference>
<evidence type="ECO:0000313" key="4">
    <source>
        <dbReference type="Proteomes" id="UP001147700"/>
    </source>
</evidence>
<dbReference type="InterPro" id="IPR046450">
    <property type="entry name" value="PA_dom_sf"/>
</dbReference>
<dbReference type="EMBL" id="JAPCID010000046">
    <property type="protein sequence ID" value="MDA0140881.1"/>
    <property type="molecule type" value="Genomic_DNA"/>
</dbReference>
<feature type="domain" description="Peptidase M28" evidence="2">
    <location>
        <begin position="232"/>
        <end position="407"/>
    </location>
</feature>
<proteinExistence type="predicted"/>
<reference evidence="3" key="1">
    <citation type="submission" date="2022-10" db="EMBL/GenBank/DDBJ databases">
        <title>The WGS of Solirubrobacter sp. CPCC 204708.</title>
        <authorList>
            <person name="Jiang Z."/>
        </authorList>
    </citation>
    <scope>NUCLEOTIDE SEQUENCE</scope>
    <source>
        <strain evidence="3">CPCC 204708</strain>
    </source>
</reference>
<evidence type="ECO:0000259" key="2">
    <source>
        <dbReference type="Pfam" id="PF04389"/>
    </source>
</evidence>
<comment type="caution">
    <text evidence="3">The sequence shown here is derived from an EMBL/GenBank/DDBJ whole genome shotgun (WGS) entry which is preliminary data.</text>
</comment>
<dbReference type="InterPro" id="IPR045175">
    <property type="entry name" value="M28_fam"/>
</dbReference>
<dbReference type="Proteomes" id="UP001147700">
    <property type="component" value="Unassembled WGS sequence"/>
</dbReference>
<dbReference type="InterPro" id="IPR007484">
    <property type="entry name" value="Peptidase_M28"/>
</dbReference>
<evidence type="ECO:0000313" key="3">
    <source>
        <dbReference type="EMBL" id="MDA0140881.1"/>
    </source>
</evidence>
<gene>
    <name evidence="3" type="ORF">OJ962_25520</name>
</gene>
<name>A0ABT4RQT6_9ACTN</name>
<keyword evidence="4" id="KW-1185">Reference proteome</keyword>